<organism evidence="1 2">
    <name type="scientific">Lasius platythorax</name>
    <dbReference type="NCBI Taxonomy" id="488582"/>
    <lineage>
        <taxon>Eukaryota</taxon>
        <taxon>Metazoa</taxon>
        <taxon>Ecdysozoa</taxon>
        <taxon>Arthropoda</taxon>
        <taxon>Hexapoda</taxon>
        <taxon>Insecta</taxon>
        <taxon>Pterygota</taxon>
        <taxon>Neoptera</taxon>
        <taxon>Endopterygota</taxon>
        <taxon>Hymenoptera</taxon>
        <taxon>Apocrita</taxon>
        <taxon>Aculeata</taxon>
        <taxon>Formicoidea</taxon>
        <taxon>Formicidae</taxon>
        <taxon>Formicinae</taxon>
        <taxon>Lasius</taxon>
        <taxon>Lasius</taxon>
    </lineage>
</organism>
<evidence type="ECO:0000313" key="2">
    <source>
        <dbReference type="Proteomes" id="UP001497644"/>
    </source>
</evidence>
<name>A0AAV2P3A4_9HYME</name>
<evidence type="ECO:0000313" key="1">
    <source>
        <dbReference type="EMBL" id="CAL1687017.1"/>
    </source>
</evidence>
<protein>
    <submittedName>
        <fullName evidence="1">Uncharacterized protein</fullName>
    </submittedName>
</protein>
<dbReference type="Proteomes" id="UP001497644">
    <property type="component" value="Chromosome 7"/>
</dbReference>
<dbReference type="AlphaFoldDB" id="A0AAV2P3A4"/>
<keyword evidence="2" id="KW-1185">Reference proteome</keyword>
<proteinExistence type="predicted"/>
<reference evidence="1" key="1">
    <citation type="submission" date="2024-04" db="EMBL/GenBank/DDBJ databases">
        <authorList>
            <consortium name="Molecular Ecology Group"/>
        </authorList>
    </citation>
    <scope>NUCLEOTIDE SEQUENCE</scope>
</reference>
<sequence length="160" mass="18671">MSIDYLVDRIDRPDPVGETWRKEARWKKTKKRRKGGKKEAAKVFTLRELGSLILFFTAIRNFPARQAREILRKCQSPKISTDPIGSDPQTNWVSGLHFLDELKVRRFRITSTILQSFFASSVYFPLNDEVSSVQNQRTLSRNALTQLRRNGRGQSRLRKF</sequence>
<dbReference type="EMBL" id="OZ034830">
    <property type="protein sequence ID" value="CAL1687017.1"/>
    <property type="molecule type" value="Genomic_DNA"/>
</dbReference>
<gene>
    <name evidence="1" type="ORF">LPLAT_LOCUS12298</name>
</gene>
<accession>A0AAV2P3A4</accession>